<dbReference type="InterPro" id="IPR038750">
    <property type="entry name" value="YczE/YyaS-like"/>
</dbReference>
<protein>
    <submittedName>
        <fullName evidence="3">Uncharacterized membrane protein YczE</fullName>
    </submittedName>
</protein>
<keyword evidence="2" id="KW-0472">Membrane</keyword>
<dbReference type="AlphaFoldDB" id="A0A2C8Z414"/>
<feature type="transmembrane region" description="Helical" evidence="2">
    <location>
        <begin position="6"/>
        <end position="23"/>
    </location>
</feature>
<sequence length="256" mass="27122">MMPLYGIGILITVQSCNWIAFVLMTRRIAQLLTGLFLYGFAIAMMLRGGLGASPWDVLSQGVVLKTGLNFAIVTNIIGVLVLLLWIPLRQRPGVGTVMNVLLIGPSIEVGLWILPEPDGLWAQILLLASGLALLAVATGLYIGARFGPGPRDGLMMGIHRRTGLPIWAVRTSIEVTVLAIGWLLGGTVGLGTLAFALLIGPMVGVTLPLLRIPEAQVSEAIGRVDGPAPDEQQPKEWSAGHLGKSVSATRRGDGVQ</sequence>
<proteinExistence type="predicted"/>
<dbReference type="EMBL" id="OCST01000002">
    <property type="protein sequence ID" value="SOE58376.1"/>
    <property type="molecule type" value="Genomic_DNA"/>
</dbReference>
<gene>
    <name evidence="3" type="ORF">SAMN06296378_0761</name>
</gene>
<keyword evidence="2" id="KW-0812">Transmembrane</keyword>
<evidence type="ECO:0000313" key="4">
    <source>
        <dbReference type="Proteomes" id="UP000219440"/>
    </source>
</evidence>
<feature type="region of interest" description="Disordered" evidence="1">
    <location>
        <begin position="223"/>
        <end position="256"/>
    </location>
</feature>
<keyword evidence="4" id="KW-1185">Reference proteome</keyword>
<feature type="transmembrane region" description="Helical" evidence="2">
    <location>
        <begin position="93"/>
        <end position="114"/>
    </location>
</feature>
<organism evidence="3 4">
    <name type="scientific">Salinibacterium xinjiangense</name>
    <dbReference type="NCBI Taxonomy" id="386302"/>
    <lineage>
        <taxon>Bacteria</taxon>
        <taxon>Bacillati</taxon>
        <taxon>Actinomycetota</taxon>
        <taxon>Actinomycetes</taxon>
        <taxon>Micrococcales</taxon>
        <taxon>Microbacteriaceae</taxon>
        <taxon>Salinibacterium</taxon>
    </lineage>
</organism>
<reference evidence="3 4" key="1">
    <citation type="submission" date="2017-09" db="EMBL/GenBank/DDBJ databases">
        <authorList>
            <person name="Ehlers B."/>
            <person name="Leendertz F.H."/>
        </authorList>
    </citation>
    <scope>NUCLEOTIDE SEQUENCE [LARGE SCALE GENOMIC DNA]</scope>
    <source>
        <strain evidence="3 4">CGMCC 1.05381</strain>
    </source>
</reference>
<keyword evidence="2" id="KW-1133">Transmembrane helix</keyword>
<dbReference type="Proteomes" id="UP000219440">
    <property type="component" value="Unassembled WGS sequence"/>
</dbReference>
<dbReference type="PANTHER" id="PTHR40078">
    <property type="entry name" value="INTEGRAL MEMBRANE PROTEIN-RELATED"/>
    <property type="match status" value="1"/>
</dbReference>
<evidence type="ECO:0000313" key="3">
    <source>
        <dbReference type="EMBL" id="SOE58376.1"/>
    </source>
</evidence>
<accession>A0A2C8Z414</accession>
<feature type="transmembrane region" description="Helical" evidence="2">
    <location>
        <begin position="67"/>
        <end position="86"/>
    </location>
</feature>
<dbReference type="Pfam" id="PF19700">
    <property type="entry name" value="DUF6198"/>
    <property type="match status" value="1"/>
</dbReference>
<evidence type="ECO:0000256" key="1">
    <source>
        <dbReference type="SAM" id="MobiDB-lite"/>
    </source>
</evidence>
<evidence type="ECO:0000256" key="2">
    <source>
        <dbReference type="SAM" id="Phobius"/>
    </source>
</evidence>
<feature type="transmembrane region" description="Helical" evidence="2">
    <location>
        <begin position="120"/>
        <end position="143"/>
    </location>
</feature>
<name>A0A2C8Z414_9MICO</name>
<feature type="transmembrane region" description="Helical" evidence="2">
    <location>
        <begin position="35"/>
        <end position="55"/>
    </location>
</feature>
<dbReference type="PANTHER" id="PTHR40078:SF1">
    <property type="entry name" value="INTEGRAL MEMBRANE PROTEIN"/>
    <property type="match status" value="1"/>
</dbReference>